<evidence type="ECO:0000313" key="3">
    <source>
        <dbReference type="Proteomes" id="UP000266118"/>
    </source>
</evidence>
<dbReference type="AlphaFoldDB" id="A0A386HRV0"/>
<dbReference type="OrthoDB" id="1098595at2"/>
<dbReference type="InterPro" id="IPR046109">
    <property type="entry name" value="DUF6046"/>
</dbReference>
<accession>A0A386HRV0</accession>
<dbReference type="Proteomes" id="UP000266118">
    <property type="component" value="Chromosome"/>
</dbReference>
<proteinExistence type="predicted"/>
<sequence length="233" mass="26434">MARTNSIFDLQTLYQKTFGSKPYVIENTTPSQNEGQPYQLGTPKTQTTSIYGSTLQTQYMGVEIWLPVTFRDLPQSFFKDLGNCEIVDVAARKLNLYYSVVRVTGRKQIIKTPVNARQGTVKEGYNIDDYNITIRGFLIDKKNYGFPELQIIALRRLFELNQAVALDNAMTNLFTDTVDNMAIESLDFPEVEGGKKHIRPFVMQMVSDNISSLNWVQPNTLSNNNTITPLSLN</sequence>
<dbReference type="KEGG" id="ark:D6B99_11690"/>
<name>A0A386HRV0_9BACT</name>
<dbReference type="Pfam" id="PF19512">
    <property type="entry name" value="DUF6046"/>
    <property type="match status" value="1"/>
</dbReference>
<reference evidence="2 3" key="1">
    <citation type="submission" date="2018-09" db="EMBL/GenBank/DDBJ databases">
        <title>Arachidicoccus sp. nov., a bacterium isolated from soil.</title>
        <authorList>
            <person name="Weon H.-Y."/>
            <person name="Kwon S.-W."/>
            <person name="Lee S.A."/>
        </authorList>
    </citation>
    <scope>NUCLEOTIDE SEQUENCE [LARGE SCALE GENOMIC DNA]</scope>
    <source>
        <strain evidence="2 3">KIS59-12</strain>
    </source>
</reference>
<feature type="domain" description="DUF6046" evidence="1">
    <location>
        <begin position="100"/>
        <end position="216"/>
    </location>
</feature>
<protein>
    <recommendedName>
        <fullName evidence="1">DUF6046 domain-containing protein</fullName>
    </recommendedName>
</protein>
<dbReference type="RefSeq" id="WP_119988591.1">
    <property type="nucleotide sequence ID" value="NZ_CP032489.1"/>
</dbReference>
<keyword evidence="3" id="KW-1185">Reference proteome</keyword>
<dbReference type="EMBL" id="CP032489">
    <property type="protein sequence ID" value="AYD48200.1"/>
    <property type="molecule type" value="Genomic_DNA"/>
</dbReference>
<gene>
    <name evidence="2" type="ORF">D6B99_11690</name>
</gene>
<evidence type="ECO:0000313" key="2">
    <source>
        <dbReference type="EMBL" id="AYD48200.1"/>
    </source>
</evidence>
<evidence type="ECO:0000259" key="1">
    <source>
        <dbReference type="Pfam" id="PF19512"/>
    </source>
</evidence>
<organism evidence="2 3">
    <name type="scientific">Arachidicoccus soli</name>
    <dbReference type="NCBI Taxonomy" id="2341117"/>
    <lineage>
        <taxon>Bacteria</taxon>
        <taxon>Pseudomonadati</taxon>
        <taxon>Bacteroidota</taxon>
        <taxon>Chitinophagia</taxon>
        <taxon>Chitinophagales</taxon>
        <taxon>Chitinophagaceae</taxon>
        <taxon>Arachidicoccus</taxon>
    </lineage>
</organism>